<name>A0A6M3JLJ9_9ZZZZ</name>
<evidence type="ECO:0000313" key="1">
    <source>
        <dbReference type="EMBL" id="QJA69995.1"/>
    </source>
</evidence>
<dbReference type="SUPFAM" id="SSF50104">
    <property type="entry name" value="Translation proteins SH3-like domain"/>
    <property type="match status" value="1"/>
</dbReference>
<dbReference type="AlphaFoldDB" id="A0A6M3JLJ9"/>
<gene>
    <name evidence="1" type="ORF">MM415A04091_0012</name>
</gene>
<sequence length="69" mass="8341">MQGVRKFAIGDTVRITKGMYKDREGVVRGYDTNTYKCIVFIGYHQEVRILSQWLEKKRQIYNREKRQLQ</sequence>
<reference evidence="1" key="1">
    <citation type="submission" date="2020-03" db="EMBL/GenBank/DDBJ databases">
        <title>The deep terrestrial virosphere.</title>
        <authorList>
            <person name="Holmfeldt K."/>
            <person name="Nilsson E."/>
            <person name="Simone D."/>
            <person name="Lopez-Fernandez M."/>
            <person name="Wu X."/>
            <person name="de Brujin I."/>
            <person name="Lundin D."/>
            <person name="Andersson A."/>
            <person name="Bertilsson S."/>
            <person name="Dopson M."/>
        </authorList>
    </citation>
    <scope>NUCLEOTIDE SEQUENCE</scope>
    <source>
        <strain evidence="1">MM415A04091</strain>
    </source>
</reference>
<dbReference type="InterPro" id="IPR008991">
    <property type="entry name" value="Translation_prot_SH3-like_sf"/>
</dbReference>
<evidence type="ECO:0008006" key="2">
    <source>
        <dbReference type="Google" id="ProtNLM"/>
    </source>
</evidence>
<dbReference type="EMBL" id="MT141754">
    <property type="protein sequence ID" value="QJA69995.1"/>
    <property type="molecule type" value="Genomic_DNA"/>
</dbReference>
<dbReference type="InterPro" id="IPR014722">
    <property type="entry name" value="Rib_uL2_dom2"/>
</dbReference>
<dbReference type="Gene3D" id="2.30.30.30">
    <property type="match status" value="1"/>
</dbReference>
<accession>A0A6M3JLJ9</accession>
<protein>
    <recommendedName>
        <fullName evidence="2">KOW domain-containing protein</fullName>
    </recommendedName>
</protein>
<organism evidence="1">
    <name type="scientific">viral metagenome</name>
    <dbReference type="NCBI Taxonomy" id="1070528"/>
    <lineage>
        <taxon>unclassified sequences</taxon>
        <taxon>metagenomes</taxon>
        <taxon>organismal metagenomes</taxon>
    </lineage>
</organism>
<proteinExistence type="predicted"/>